<dbReference type="OrthoDB" id="3542681at2759"/>
<dbReference type="Pfam" id="PF00010">
    <property type="entry name" value="HLH"/>
    <property type="match status" value="1"/>
</dbReference>
<feature type="region of interest" description="Disordered" evidence="2">
    <location>
        <begin position="1"/>
        <end position="74"/>
    </location>
</feature>
<dbReference type="InterPro" id="IPR036638">
    <property type="entry name" value="HLH_DNA-bd_sf"/>
</dbReference>
<feature type="region of interest" description="Disordered" evidence="2">
    <location>
        <begin position="146"/>
        <end position="245"/>
    </location>
</feature>
<evidence type="ECO:0000313" key="4">
    <source>
        <dbReference type="EMBL" id="CZR67384.1"/>
    </source>
</evidence>
<dbReference type="PANTHER" id="PTHR47336:SF2">
    <property type="entry name" value="TRANSCRIPTION FACTOR HMS1-RELATED"/>
    <property type="match status" value="1"/>
</dbReference>
<evidence type="ECO:0000313" key="5">
    <source>
        <dbReference type="Proteomes" id="UP000184330"/>
    </source>
</evidence>
<accession>A0A1L7XQR2</accession>
<dbReference type="SMART" id="SM00353">
    <property type="entry name" value="HLH"/>
    <property type="match status" value="1"/>
</dbReference>
<dbReference type="InterPro" id="IPR052099">
    <property type="entry name" value="Regulatory_TF_Diverse"/>
</dbReference>
<feature type="domain" description="BHLH" evidence="3">
    <location>
        <begin position="243"/>
        <end position="309"/>
    </location>
</feature>
<feature type="compositionally biased region" description="Low complexity" evidence="2">
    <location>
        <begin position="59"/>
        <end position="70"/>
    </location>
</feature>
<dbReference type="AlphaFoldDB" id="A0A1L7XQR2"/>
<keyword evidence="1" id="KW-0175">Coiled coil</keyword>
<feature type="compositionally biased region" description="Basic and acidic residues" evidence="2">
    <location>
        <begin position="185"/>
        <end position="196"/>
    </location>
</feature>
<gene>
    <name evidence="4" type="ORF">PAC_17283</name>
</gene>
<keyword evidence="5" id="KW-1185">Reference proteome</keyword>
<name>A0A1L7XQR2_9HELO</name>
<proteinExistence type="predicted"/>
<dbReference type="PROSITE" id="PS50888">
    <property type="entry name" value="BHLH"/>
    <property type="match status" value="1"/>
</dbReference>
<dbReference type="Gene3D" id="4.10.280.10">
    <property type="entry name" value="Helix-loop-helix DNA-binding domain"/>
    <property type="match status" value="1"/>
</dbReference>
<dbReference type="EMBL" id="FJOG01000043">
    <property type="protein sequence ID" value="CZR67384.1"/>
    <property type="molecule type" value="Genomic_DNA"/>
</dbReference>
<feature type="coiled-coil region" evidence="1">
    <location>
        <begin position="299"/>
        <end position="333"/>
    </location>
</feature>
<dbReference type="InterPro" id="IPR011598">
    <property type="entry name" value="bHLH_dom"/>
</dbReference>
<organism evidence="4 5">
    <name type="scientific">Phialocephala subalpina</name>
    <dbReference type="NCBI Taxonomy" id="576137"/>
    <lineage>
        <taxon>Eukaryota</taxon>
        <taxon>Fungi</taxon>
        <taxon>Dikarya</taxon>
        <taxon>Ascomycota</taxon>
        <taxon>Pezizomycotina</taxon>
        <taxon>Leotiomycetes</taxon>
        <taxon>Helotiales</taxon>
        <taxon>Mollisiaceae</taxon>
        <taxon>Phialocephala</taxon>
        <taxon>Phialocephala fortinii species complex</taxon>
    </lineage>
</organism>
<dbReference type="STRING" id="576137.A0A1L7XQR2"/>
<reference evidence="4 5" key="1">
    <citation type="submission" date="2016-03" db="EMBL/GenBank/DDBJ databases">
        <authorList>
            <person name="Ploux O."/>
        </authorList>
    </citation>
    <scope>NUCLEOTIDE SEQUENCE [LARGE SCALE GENOMIC DNA]</scope>
    <source>
        <strain evidence="4 5">UAMH 11012</strain>
    </source>
</reference>
<feature type="compositionally biased region" description="Polar residues" evidence="2">
    <location>
        <begin position="214"/>
        <end position="240"/>
    </location>
</feature>
<evidence type="ECO:0000256" key="1">
    <source>
        <dbReference type="SAM" id="Coils"/>
    </source>
</evidence>
<dbReference type="SUPFAM" id="SSF47459">
    <property type="entry name" value="HLH, helix-loop-helix DNA-binding domain"/>
    <property type="match status" value="1"/>
</dbReference>
<dbReference type="GO" id="GO:0046983">
    <property type="term" value="F:protein dimerization activity"/>
    <property type="evidence" value="ECO:0007669"/>
    <property type="project" value="InterPro"/>
</dbReference>
<dbReference type="PANTHER" id="PTHR47336">
    <property type="entry name" value="TRANSCRIPTION FACTOR HMS1-RELATED"/>
    <property type="match status" value="1"/>
</dbReference>
<dbReference type="Proteomes" id="UP000184330">
    <property type="component" value="Unassembled WGS sequence"/>
</dbReference>
<evidence type="ECO:0000256" key="2">
    <source>
        <dbReference type="SAM" id="MobiDB-lite"/>
    </source>
</evidence>
<protein>
    <recommendedName>
        <fullName evidence="3">BHLH domain-containing protein</fullName>
    </recommendedName>
</protein>
<feature type="compositionally biased region" description="Polar residues" evidence="2">
    <location>
        <begin position="155"/>
        <end position="171"/>
    </location>
</feature>
<sequence>MGTSPHQDQERLPSAGYNYPAGQRGGCITSPQSDWFATPVLSTPDWPNDGQPGELYAASPISSPGISTPSNGDSWNVFDDSFRKSIGPSPLTSPTMDTFASPMMRYPQNASQQTWSSTWSPGIDSQRPASSYLPLSMIYDLSTACESGDGEETENSMYPYQSLDTYESPQSPRKAAWGSAKHTRRASESSKPDRHSTRSKRRVSSSRTESSSSPTKGHQLRSTKQGQRISYQEPDTTNDTLKGVRTSHNMVEKQYRTRLNGQFSTLLSALPPDVVGTEVDGSVSVNSGAEKRVSKAEVLVLAKKHIENLERTKKSLEGDKRHLIEDVQRLKEAWARMGGDVMP</sequence>
<evidence type="ECO:0000259" key="3">
    <source>
        <dbReference type="PROSITE" id="PS50888"/>
    </source>
</evidence>